<sequence>MPSTTPPTGTAPYLRRRLWLFAASCLLITWLPWTALAAVGADVDEGLAMPVFTLAACGPSLAALAMWLRHRRELPRDRVRVVAAWPLLSVLLGAAPMLLVSVLAHWNGLEAIPRHAASVAAGVGGPAGVVAYTLLAGPLSEEFGWRGYVQPRLRTAFGRARTAVLLGAAWALWHVPLFFLQGTEQHETGLLTLRGAVFFATFLPLSYIILFACEYLEGGVWAAVLVHAAWNATDALVPEVGDAGHLLRSAFTLALAIAVAAVWRRRRPDRGRRPPAVTGEPALRRYSGGPGKRTSTASKVSGSRKETPPSSVTAATGPPRGWKATSSRCGVPSGRTSSPVAMSQTWFFRRTSPSTSPPQLRKTRSPAGSMTRPATNGSP</sequence>
<feature type="transmembrane region" description="Helical" evidence="2">
    <location>
        <begin position="81"/>
        <end position="104"/>
    </location>
</feature>
<dbReference type="InterPro" id="IPR003675">
    <property type="entry name" value="Rce1/LyrA-like_dom"/>
</dbReference>
<keyword evidence="2" id="KW-1133">Transmembrane helix</keyword>
<organism evidence="4 5">
    <name type="scientific">Nocardiopsis composta</name>
    <dbReference type="NCBI Taxonomy" id="157465"/>
    <lineage>
        <taxon>Bacteria</taxon>
        <taxon>Bacillati</taxon>
        <taxon>Actinomycetota</taxon>
        <taxon>Actinomycetes</taxon>
        <taxon>Streptosporangiales</taxon>
        <taxon>Nocardiopsidaceae</taxon>
        <taxon>Nocardiopsis</taxon>
    </lineage>
</organism>
<dbReference type="Pfam" id="PF02517">
    <property type="entry name" value="Rce1-like"/>
    <property type="match status" value="1"/>
</dbReference>
<feature type="transmembrane region" description="Helical" evidence="2">
    <location>
        <begin position="219"/>
        <end position="237"/>
    </location>
</feature>
<feature type="compositionally biased region" description="Polar residues" evidence="1">
    <location>
        <begin position="366"/>
        <end position="379"/>
    </location>
</feature>
<evidence type="ECO:0000313" key="5">
    <source>
        <dbReference type="Proteomes" id="UP000572635"/>
    </source>
</evidence>
<keyword evidence="2" id="KW-0472">Membrane</keyword>
<gene>
    <name evidence="4" type="ORF">HDA36_000461</name>
</gene>
<comment type="caution">
    <text evidence="4">The sequence shown here is derived from an EMBL/GenBank/DDBJ whole genome shotgun (WGS) entry which is preliminary data.</text>
</comment>
<accession>A0A7W8VBQ6</accession>
<feature type="compositionally biased region" description="Polar residues" evidence="1">
    <location>
        <begin position="324"/>
        <end position="358"/>
    </location>
</feature>
<feature type="region of interest" description="Disordered" evidence="1">
    <location>
        <begin position="268"/>
        <end position="379"/>
    </location>
</feature>
<feature type="transmembrane region" description="Helical" evidence="2">
    <location>
        <begin position="191"/>
        <end position="212"/>
    </location>
</feature>
<keyword evidence="2" id="KW-0812">Transmembrane</keyword>
<dbReference type="GO" id="GO:0006508">
    <property type="term" value="P:proteolysis"/>
    <property type="evidence" value="ECO:0007669"/>
    <property type="project" value="UniProtKB-KW"/>
</dbReference>
<dbReference type="AlphaFoldDB" id="A0A7W8VBQ6"/>
<dbReference type="GO" id="GO:0080120">
    <property type="term" value="P:CAAX-box protein maturation"/>
    <property type="evidence" value="ECO:0007669"/>
    <property type="project" value="UniProtKB-ARBA"/>
</dbReference>
<evidence type="ECO:0000256" key="1">
    <source>
        <dbReference type="SAM" id="MobiDB-lite"/>
    </source>
</evidence>
<evidence type="ECO:0000313" key="4">
    <source>
        <dbReference type="EMBL" id="MBB5430377.1"/>
    </source>
</evidence>
<feature type="transmembrane region" description="Helical" evidence="2">
    <location>
        <begin position="160"/>
        <end position="179"/>
    </location>
</feature>
<dbReference type="InterPro" id="IPR042150">
    <property type="entry name" value="MmRce1-like"/>
</dbReference>
<protein>
    <submittedName>
        <fullName evidence="4">Membrane protease YdiL (CAAX protease family)</fullName>
    </submittedName>
</protein>
<evidence type="ECO:0000259" key="3">
    <source>
        <dbReference type="Pfam" id="PF02517"/>
    </source>
</evidence>
<keyword evidence="5" id="KW-1185">Reference proteome</keyword>
<dbReference type="EMBL" id="JACHDB010000001">
    <property type="protein sequence ID" value="MBB5430377.1"/>
    <property type="molecule type" value="Genomic_DNA"/>
</dbReference>
<feature type="domain" description="CAAX prenyl protease 2/Lysostaphin resistance protein A-like" evidence="3">
    <location>
        <begin position="128"/>
        <end position="232"/>
    </location>
</feature>
<evidence type="ECO:0000256" key="2">
    <source>
        <dbReference type="SAM" id="Phobius"/>
    </source>
</evidence>
<dbReference type="PANTHER" id="PTHR35797">
    <property type="entry name" value="PROTEASE-RELATED"/>
    <property type="match status" value="1"/>
</dbReference>
<feature type="transmembrane region" description="Helical" evidence="2">
    <location>
        <begin position="47"/>
        <end position="69"/>
    </location>
</feature>
<keyword evidence="4" id="KW-0378">Hydrolase</keyword>
<keyword evidence="4" id="KW-0645">Protease</keyword>
<dbReference type="GO" id="GO:0004175">
    <property type="term" value="F:endopeptidase activity"/>
    <property type="evidence" value="ECO:0007669"/>
    <property type="project" value="UniProtKB-ARBA"/>
</dbReference>
<proteinExistence type="predicted"/>
<feature type="transmembrane region" description="Helical" evidence="2">
    <location>
        <begin position="243"/>
        <end position="263"/>
    </location>
</feature>
<reference evidence="4 5" key="1">
    <citation type="submission" date="2020-08" db="EMBL/GenBank/DDBJ databases">
        <title>Sequencing the genomes of 1000 actinobacteria strains.</title>
        <authorList>
            <person name="Klenk H.-P."/>
        </authorList>
    </citation>
    <scope>NUCLEOTIDE SEQUENCE [LARGE SCALE GENOMIC DNA]</scope>
    <source>
        <strain evidence="4 5">DSM 44551</strain>
    </source>
</reference>
<dbReference type="RefSeq" id="WP_184388221.1">
    <property type="nucleotide sequence ID" value="NZ_JACHDB010000001.1"/>
</dbReference>
<dbReference type="PANTHER" id="PTHR35797:SF1">
    <property type="entry name" value="PROTEASE"/>
    <property type="match status" value="1"/>
</dbReference>
<dbReference type="Proteomes" id="UP000572635">
    <property type="component" value="Unassembled WGS sequence"/>
</dbReference>
<feature type="transmembrane region" description="Helical" evidence="2">
    <location>
        <begin position="116"/>
        <end position="139"/>
    </location>
</feature>
<name>A0A7W8VBQ6_9ACTN</name>